<dbReference type="PROSITE" id="PS51746">
    <property type="entry name" value="PPM_2"/>
    <property type="match status" value="1"/>
</dbReference>
<reference evidence="2" key="1">
    <citation type="journal article" date="2014" name="Genome Announc.">
        <title>Draft Genome Sequences of Marine Flavobacterium Algibacter lectus Strains SS8 and NR4.</title>
        <authorList>
            <person name="Takatani N."/>
            <person name="Nakanishi M."/>
            <person name="Meirelles P."/>
            <person name="Mino S."/>
            <person name="Suda W."/>
            <person name="Oshima K."/>
            <person name="Hattori M."/>
            <person name="Ohkuma M."/>
            <person name="Hosokawa M."/>
            <person name="Miyashita K."/>
            <person name="Thompson F.L."/>
            <person name="Niwa A."/>
            <person name="Sawabe T."/>
            <person name="Sawabe T."/>
        </authorList>
    </citation>
    <scope>NUCLEOTIDE SEQUENCE [LARGE SCALE GENOMIC DNA]</scope>
    <source>
        <strain evidence="2">JCM 19274</strain>
    </source>
</reference>
<accession>A0A090WVM6</accession>
<name>A0A090WVM6_9FLAO</name>
<dbReference type="SMART" id="SM00331">
    <property type="entry name" value="PP2C_SIG"/>
    <property type="match status" value="1"/>
</dbReference>
<protein>
    <submittedName>
        <fullName evidence="2">Protein serine/threonine phosphatase PrpC</fullName>
    </submittedName>
</protein>
<feature type="domain" description="PPM-type phosphatase" evidence="1">
    <location>
        <begin position="1"/>
        <end position="232"/>
    </location>
</feature>
<organism evidence="2 3">
    <name type="scientific">Algibacter lectus</name>
    <dbReference type="NCBI Taxonomy" id="221126"/>
    <lineage>
        <taxon>Bacteria</taxon>
        <taxon>Pseudomonadati</taxon>
        <taxon>Bacteroidota</taxon>
        <taxon>Flavobacteriia</taxon>
        <taxon>Flavobacteriales</taxon>
        <taxon>Flavobacteriaceae</taxon>
        <taxon>Algibacter</taxon>
    </lineage>
</organism>
<gene>
    <name evidence="2" type="ORF">JCM19274_2190</name>
</gene>
<dbReference type="AlphaFoldDB" id="A0A090WVM6"/>
<dbReference type="Proteomes" id="UP000029643">
    <property type="component" value="Unassembled WGS sequence"/>
</dbReference>
<proteinExistence type="predicted"/>
<dbReference type="InterPro" id="IPR001932">
    <property type="entry name" value="PPM-type_phosphatase-like_dom"/>
</dbReference>
<dbReference type="SMART" id="SM00332">
    <property type="entry name" value="PP2Cc"/>
    <property type="match status" value="1"/>
</dbReference>
<evidence type="ECO:0000313" key="3">
    <source>
        <dbReference type="Proteomes" id="UP000029643"/>
    </source>
</evidence>
<dbReference type="EMBL" id="BBNU01000013">
    <property type="protein sequence ID" value="GAL81016.1"/>
    <property type="molecule type" value="Genomic_DNA"/>
</dbReference>
<dbReference type="Pfam" id="PF13672">
    <property type="entry name" value="PP2C_2"/>
    <property type="match status" value="1"/>
</dbReference>
<dbReference type="RefSeq" id="WP_042499375.1">
    <property type="nucleotide sequence ID" value="NZ_BBNU01000013.1"/>
</dbReference>
<evidence type="ECO:0000313" key="2">
    <source>
        <dbReference type="EMBL" id="GAL81016.1"/>
    </source>
</evidence>
<dbReference type="CDD" id="cd00143">
    <property type="entry name" value="PP2Cc"/>
    <property type="match status" value="1"/>
</dbReference>
<sequence>MKSITLTHKGKRKVNQDVILTRNIGSDINLFIVADGMGGYDNGEVAAKMACESILTFLSNIDVINQDTIQKAVNKANLAVRQFQEQNNSKMGTTLGAVVLSKGKAKCFWVGDVKVFHYSSNKLLFESQSHNLLNELLESDIVNENFKSSKYRHIVTRSIQGGDIKKSVISYQELIVKAKDELIICSDGVHSIIDSHTVLCLMKSEQTDFINKLNDRLEKEANDNASLIYVSEFN</sequence>
<dbReference type="Gene3D" id="3.60.40.10">
    <property type="entry name" value="PPM-type phosphatase domain"/>
    <property type="match status" value="1"/>
</dbReference>
<evidence type="ECO:0000259" key="1">
    <source>
        <dbReference type="PROSITE" id="PS51746"/>
    </source>
</evidence>
<dbReference type="InterPro" id="IPR036457">
    <property type="entry name" value="PPM-type-like_dom_sf"/>
</dbReference>
<comment type="caution">
    <text evidence="2">The sequence shown here is derived from an EMBL/GenBank/DDBJ whole genome shotgun (WGS) entry which is preliminary data.</text>
</comment>
<dbReference type="SUPFAM" id="SSF81606">
    <property type="entry name" value="PP2C-like"/>
    <property type="match status" value="1"/>
</dbReference>